<name>A0A1W2BS80_9BURK</name>
<dbReference type="GO" id="GO:0070475">
    <property type="term" value="P:rRNA base methylation"/>
    <property type="evidence" value="ECO:0007669"/>
    <property type="project" value="TreeGrafter"/>
</dbReference>
<gene>
    <name evidence="8" type="ORF">SAMN06296008_11510</name>
</gene>
<feature type="binding site" evidence="6">
    <location>
        <position position="340"/>
    </location>
    <ligand>
        <name>S-adenosyl-L-methionine</name>
        <dbReference type="ChEBI" id="CHEBI:59789"/>
    </ligand>
</feature>
<comment type="similarity">
    <text evidence="1 6">Belongs to the class I-like SAM-binding methyltransferase superfamily. RsmB/NOP family.</text>
</comment>
<keyword evidence="3 6" id="KW-0808">Transferase</keyword>
<dbReference type="GO" id="GO:0003723">
    <property type="term" value="F:RNA binding"/>
    <property type="evidence" value="ECO:0007669"/>
    <property type="project" value="UniProtKB-UniRule"/>
</dbReference>
<dbReference type="Gene3D" id="3.30.70.1170">
    <property type="entry name" value="Sun protein, domain 3"/>
    <property type="match status" value="1"/>
</dbReference>
<keyword evidence="4 6" id="KW-0949">S-adenosyl-L-methionine</keyword>
<accession>A0A1W2BS80</accession>
<evidence type="ECO:0000256" key="6">
    <source>
        <dbReference type="PROSITE-ProRule" id="PRU01023"/>
    </source>
</evidence>
<evidence type="ECO:0000256" key="4">
    <source>
        <dbReference type="ARBA" id="ARBA00022691"/>
    </source>
</evidence>
<evidence type="ECO:0000313" key="8">
    <source>
        <dbReference type="EMBL" id="SMC75428.1"/>
    </source>
</evidence>
<dbReference type="InterPro" id="IPR018314">
    <property type="entry name" value="RsmB/NOL1/NOP2-like_CS"/>
</dbReference>
<dbReference type="Gene3D" id="3.40.50.150">
    <property type="entry name" value="Vaccinia Virus protein VP39"/>
    <property type="match status" value="1"/>
</dbReference>
<reference evidence="8 9" key="1">
    <citation type="submission" date="2017-04" db="EMBL/GenBank/DDBJ databases">
        <authorList>
            <person name="Afonso C.L."/>
            <person name="Miller P.J."/>
            <person name="Scott M.A."/>
            <person name="Spackman E."/>
            <person name="Goraichik I."/>
            <person name="Dimitrov K.M."/>
            <person name="Suarez D.L."/>
            <person name="Swayne D.E."/>
        </authorList>
    </citation>
    <scope>NUCLEOTIDE SEQUENCE [LARGE SCALE GENOMIC DNA]</scope>
    <source>
        <strain evidence="8 9">VK13</strain>
    </source>
</reference>
<dbReference type="CDD" id="cd02440">
    <property type="entry name" value="AdoMet_MTases"/>
    <property type="match status" value="1"/>
</dbReference>
<keyword evidence="2 6" id="KW-0489">Methyltransferase</keyword>
<proteinExistence type="inferred from homology"/>
<feature type="domain" description="SAM-dependent MTase RsmB/NOP-type" evidence="7">
    <location>
        <begin position="178"/>
        <end position="440"/>
    </location>
</feature>
<dbReference type="OrthoDB" id="9810297at2"/>
<dbReference type="PANTHER" id="PTHR22807">
    <property type="entry name" value="NOP2 YEAST -RELATED NOL1/NOP2/FMU SUN DOMAIN-CONTAINING"/>
    <property type="match status" value="1"/>
</dbReference>
<dbReference type="EMBL" id="FWXJ01000015">
    <property type="protein sequence ID" value="SMC75428.1"/>
    <property type="molecule type" value="Genomic_DNA"/>
</dbReference>
<keyword evidence="5 6" id="KW-0694">RNA-binding</keyword>
<feature type="active site" description="Nucleophile" evidence="6">
    <location>
        <position position="393"/>
    </location>
</feature>
<dbReference type="InterPro" id="IPR054728">
    <property type="entry name" value="RsmB-like_ferredoxin"/>
</dbReference>
<dbReference type="Pfam" id="PF01029">
    <property type="entry name" value="NusB"/>
    <property type="match status" value="1"/>
</dbReference>
<feature type="binding site" evidence="6">
    <location>
        <position position="295"/>
    </location>
    <ligand>
        <name>S-adenosyl-L-methionine</name>
        <dbReference type="ChEBI" id="CHEBI:59789"/>
    </ligand>
</feature>
<dbReference type="AlphaFoldDB" id="A0A1W2BS80"/>
<feature type="binding site" evidence="6">
    <location>
        <begin position="273"/>
        <end position="279"/>
    </location>
    <ligand>
        <name>S-adenosyl-L-methionine</name>
        <dbReference type="ChEBI" id="CHEBI:59789"/>
    </ligand>
</feature>
<dbReference type="PROSITE" id="PS51686">
    <property type="entry name" value="SAM_MT_RSMB_NOP"/>
    <property type="match status" value="1"/>
</dbReference>
<dbReference type="PRINTS" id="PR02008">
    <property type="entry name" value="RCMTFAMILY"/>
</dbReference>
<dbReference type="InterPro" id="IPR023267">
    <property type="entry name" value="RCMT"/>
</dbReference>
<dbReference type="RefSeq" id="WP_159460900.1">
    <property type="nucleotide sequence ID" value="NZ_FWXJ01000015.1"/>
</dbReference>
<dbReference type="InterPro" id="IPR006027">
    <property type="entry name" value="NusB_RsmB_TIM44"/>
</dbReference>
<dbReference type="SUPFAM" id="SSF48013">
    <property type="entry name" value="NusB-like"/>
    <property type="match status" value="1"/>
</dbReference>
<sequence>MNKTTPPKKTELSNVPNELKGANLSQILQHSAIALNALETGMTLTESFVNLPKELRSAVQSFTFTTLRHKARLLHVIYEFITKEPEIEVENLLLVAASVLLPDSPNKYNSHTLVNEAVNAATLSTKTQYAKGLINAVLRRCVENPNLFIGPVRDDVEYFQQWWVKRLKKAHPKDWLNILDTNLHEPGFYLRVNTTKITRREYLDLLENQAIETIEIPKVYLKLAPQAIRLAHSIQVQQLPGYDQGYFSIQDLGAQFAAHLLPLKKDLRVLDACSAPGGKTTHLLELTQLDLTSLELDPSRILRVQENLSRLDLASNVIQGDACDLKSWWNGQYFDAVLADVPCSASGIVRRHPDILELRRDEDFQQLSITQKKILGNLWEVLKPGGFLLYVTCSVFPEEGENQCQWLMRTYSDIVRLDCLGQLLPNQWHDGFFYGLFQKK</sequence>
<dbReference type="Pfam" id="PF22458">
    <property type="entry name" value="RsmF-B_ferredox"/>
    <property type="match status" value="1"/>
</dbReference>
<dbReference type="GO" id="GO:0006355">
    <property type="term" value="P:regulation of DNA-templated transcription"/>
    <property type="evidence" value="ECO:0007669"/>
    <property type="project" value="InterPro"/>
</dbReference>
<dbReference type="Proteomes" id="UP000192708">
    <property type="component" value="Unassembled WGS sequence"/>
</dbReference>
<dbReference type="InterPro" id="IPR001678">
    <property type="entry name" value="MeTrfase_RsmB-F_NOP2_dom"/>
</dbReference>
<dbReference type="GO" id="GO:0005829">
    <property type="term" value="C:cytosol"/>
    <property type="evidence" value="ECO:0007669"/>
    <property type="project" value="TreeGrafter"/>
</dbReference>
<feature type="binding site" evidence="6">
    <location>
        <position position="321"/>
    </location>
    <ligand>
        <name>S-adenosyl-L-methionine</name>
        <dbReference type="ChEBI" id="CHEBI:59789"/>
    </ligand>
</feature>
<evidence type="ECO:0000256" key="3">
    <source>
        <dbReference type="ARBA" id="ARBA00022679"/>
    </source>
</evidence>
<evidence type="ECO:0000256" key="5">
    <source>
        <dbReference type="ARBA" id="ARBA00022884"/>
    </source>
</evidence>
<dbReference type="InterPro" id="IPR029063">
    <property type="entry name" value="SAM-dependent_MTases_sf"/>
</dbReference>
<dbReference type="NCBIfam" id="NF008149">
    <property type="entry name" value="PRK10901.1"/>
    <property type="match status" value="1"/>
</dbReference>
<evidence type="ECO:0000313" key="9">
    <source>
        <dbReference type="Proteomes" id="UP000192708"/>
    </source>
</evidence>
<evidence type="ECO:0000259" key="7">
    <source>
        <dbReference type="PROSITE" id="PS51686"/>
    </source>
</evidence>
<evidence type="ECO:0000256" key="1">
    <source>
        <dbReference type="ARBA" id="ARBA00007494"/>
    </source>
</evidence>
<dbReference type="SUPFAM" id="SSF53335">
    <property type="entry name" value="S-adenosyl-L-methionine-dependent methyltransferases"/>
    <property type="match status" value="1"/>
</dbReference>
<dbReference type="PROSITE" id="PS01153">
    <property type="entry name" value="NOL1_NOP2_SUN"/>
    <property type="match status" value="1"/>
</dbReference>
<dbReference type="GO" id="GO:0009383">
    <property type="term" value="F:rRNA (cytosine-C5-)-methyltransferase activity"/>
    <property type="evidence" value="ECO:0007669"/>
    <property type="project" value="TreeGrafter"/>
</dbReference>
<dbReference type="Pfam" id="PF01189">
    <property type="entry name" value="Methyltr_RsmB-F"/>
    <property type="match status" value="1"/>
</dbReference>
<dbReference type="Gene3D" id="1.10.940.10">
    <property type="entry name" value="NusB-like"/>
    <property type="match status" value="1"/>
</dbReference>
<organism evidence="8 9">
    <name type="scientific">Polynucleobacter kasalickyi</name>
    <dbReference type="NCBI Taxonomy" id="1938817"/>
    <lineage>
        <taxon>Bacteria</taxon>
        <taxon>Pseudomonadati</taxon>
        <taxon>Pseudomonadota</taxon>
        <taxon>Betaproteobacteria</taxon>
        <taxon>Burkholderiales</taxon>
        <taxon>Burkholderiaceae</taxon>
        <taxon>Polynucleobacter</taxon>
    </lineage>
</organism>
<dbReference type="InterPro" id="IPR035926">
    <property type="entry name" value="NusB-like_sf"/>
</dbReference>
<dbReference type="InterPro" id="IPR049560">
    <property type="entry name" value="MeTrfase_RsmB-F_NOP2_cat"/>
</dbReference>
<keyword evidence="9" id="KW-1185">Reference proteome</keyword>
<protein>
    <submittedName>
        <fullName evidence="8">16S rRNA (Cytosine967-C5)-methyltransferase</fullName>
    </submittedName>
</protein>
<dbReference type="STRING" id="1938817.SAMN06296008_11510"/>
<dbReference type="PANTHER" id="PTHR22807:SF61">
    <property type="entry name" value="NOL1_NOP2_SUN FAMILY PROTEIN _ ANTITERMINATION NUSB DOMAIN-CONTAINING PROTEIN"/>
    <property type="match status" value="1"/>
</dbReference>
<evidence type="ECO:0000256" key="2">
    <source>
        <dbReference type="ARBA" id="ARBA00022603"/>
    </source>
</evidence>